<evidence type="ECO:0000313" key="1">
    <source>
        <dbReference type="EMBL" id="CAD8216202.1"/>
    </source>
</evidence>
<sequence length="138" mass="15241">MASSSQMPTFFGTMKRAFGKYAPNITLSVFALALSTRLVTDKYIHDGQESELRKEMEALRVSAEQSEQESTLTQERLDTLIKVVKEQVDNSSRMKGPNVSVLRDALTRASSAEEPVSPVVTQVEVVSDPMTISKVSMI</sequence>
<organism evidence="1">
    <name type="scientific">Polyblepharides amylifera</name>
    <dbReference type="NCBI Taxonomy" id="1486889"/>
    <lineage>
        <taxon>Eukaryota</taxon>
        <taxon>Viridiplantae</taxon>
        <taxon>Chlorophyta</taxon>
        <taxon>Pyramimonadophyceae</taxon>
        <taxon>Pyramimonadales</taxon>
        <taxon>Polyblepharidaceae</taxon>
        <taxon>Polyblepharides</taxon>
    </lineage>
</organism>
<dbReference type="EMBL" id="HBDV01000744">
    <property type="protein sequence ID" value="CAD8216202.1"/>
    <property type="molecule type" value="Transcribed_RNA"/>
</dbReference>
<proteinExistence type="predicted"/>
<reference evidence="1" key="1">
    <citation type="submission" date="2021-01" db="EMBL/GenBank/DDBJ databases">
        <authorList>
            <person name="Corre E."/>
            <person name="Pelletier E."/>
            <person name="Niang G."/>
            <person name="Scheremetjew M."/>
            <person name="Finn R."/>
            <person name="Kale V."/>
            <person name="Holt S."/>
            <person name="Cochrane G."/>
            <person name="Meng A."/>
            <person name="Brown T."/>
            <person name="Cohen L."/>
        </authorList>
    </citation>
    <scope>NUCLEOTIDE SEQUENCE</scope>
    <source>
        <strain evidence="1">CCMP720</strain>
    </source>
</reference>
<accession>A0A7R9SVX0</accession>
<dbReference type="AlphaFoldDB" id="A0A7R9SVX0"/>
<name>A0A7R9SVX0_9CHLO</name>
<protein>
    <submittedName>
        <fullName evidence="1">Uncharacterized protein</fullName>
    </submittedName>
</protein>
<gene>
    <name evidence="1" type="ORF">PAMY1081_LOCUS476</name>
</gene>